<dbReference type="SUPFAM" id="SSF52058">
    <property type="entry name" value="L domain-like"/>
    <property type="match status" value="1"/>
</dbReference>
<dbReference type="Proteomes" id="UP001341840">
    <property type="component" value="Unassembled WGS sequence"/>
</dbReference>
<sequence>MKSLAILDLSYNHNLKRLPNSLSDLTSLVSLVLKGCEDLKNIPPLGGLKNLSRLVISMTSVEQVLGLEMLTNLRWLDLSWNYELSLESGSVLRGLTNLQYLNLFNAGQLNVELEDVQGLTTLERFVAYFLGHESYNNYVKSIWNRGSGPRDYFLYFGEIYDSEWICDAYDAIEPIVGHYQILYFFDCVESPHLLPKDLSNIYIESNTDWKSLCGALSCNAPSSLITIDIGRCTEMKSLFCLFGNCSFCTNLKNLQCLELWYLESLRVICKEDVAETDTDTDTDTTTQLLSPKVVVFSHLRRLRISHCYEIETLVTAGLLSQLQNLQTLTIEFCISLREIFAASSSDAEGASTITLCNFTTLELIDLPMLESVCKGIIICPSLQKLNIKNCPKLESRSPFQVSLSS</sequence>
<name>A0ABU6Q2J1_9FABA</name>
<protein>
    <recommendedName>
        <fullName evidence="2">Disease resistance protein At4g27190-like leucine-rich repeats domain-containing protein</fullName>
    </recommendedName>
</protein>
<comment type="caution">
    <text evidence="3">The sequence shown here is derived from an EMBL/GenBank/DDBJ whole genome shotgun (WGS) entry which is preliminary data.</text>
</comment>
<dbReference type="Pfam" id="PF23247">
    <property type="entry name" value="LRR_RPS2"/>
    <property type="match status" value="1"/>
</dbReference>
<organism evidence="3 4">
    <name type="scientific">Stylosanthes scabra</name>
    <dbReference type="NCBI Taxonomy" id="79078"/>
    <lineage>
        <taxon>Eukaryota</taxon>
        <taxon>Viridiplantae</taxon>
        <taxon>Streptophyta</taxon>
        <taxon>Embryophyta</taxon>
        <taxon>Tracheophyta</taxon>
        <taxon>Spermatophyta</taxon>
        <taxon>Magnoliopsida</taxon>
        <taxon>eudicotyledons</taxon>
        <taxon>Gunneridae</taxon>
        <taxon>Pentapetalae</taxon>
        <taxon>rosids</taxon>
        <taxon>fabids</taxon>
        <taxon>Fabales</taxon>
        <taxon>Fabaceae</taxon>
        <taxon>Papilionoideae</taxon>
        <taxon>50 kb inversion clade</taxon>
        <taxon>dalbergioids sensu lato</taxon>
        <taxon>Dalbergieae</taxon>
        <taxon>Pterocarpus clade</taxon>
        <taxon>Stylosanthes</taxon>
    </lineage>
</organism>
<dbReference type="InterPro" id="IPR032675">
    <property type="entry name" value="LRR_dom_sf"/>
</dbReference>
<dbReference type="PANTHER" id="PTHR33463">
    <property type="entry name" value="NB-ARC DOMAIN-CONTAINING PROTEIN-RELATED"/>
    <property type="match status" value="1"/>
</dbReference>
<feature type="domain" description="Disease resistance protein At4g27190-like leucine-rich repeats" evidence="2">
    <location>
        <begin position="294"/>
        <end position="400"/>
    </location>
</feature>
<dbReference type="InterPro" id="IPR057135">
    <property type="entry name" value="At4g27190-like_LRR"/>
</dbReference>
<dbReference type="InterPro" id="IPR050905">
    <property type="entry name" value="Plant_NBS-LRR"/>
</dbReference>
<reference evidence="3 4" key="1">
    <citation type="journal article" date="2023" name="Plants (Basel)">
        <title>Bridging the Gap: Combining Genomics and Transcriptomics Approaches to Understand Stylosanthes scabra, an Orphan Legume from the Brazilian Caatinga.</title>
        <authorList>
            <person name="Ferreira-Neto J.R.C."/>
            <person name="da Silva M.D."/>
            <person name="Binneck E."/>
            <person name="de Melo N.F."/>
            <person name="da Silva R.H."/>
            <person name="de Melo A.L.T.M."/>
            <person name="Pandolfi V."/>
            <person name="Bustamante F.O."/>
            <person name="Brasileiro-Vidal A.C."/>
            <person name="Benko-Iseppon A.M."/>
        </authorList>
    </citation>
    <scope>NUCLEOTIDE SEQUENCE [LARGE SCALE GENOMIC DNA]</scope>
    <source>
        <tissue evidence="3">Leaves</tissue>
    </source>
</reference>
<keyword evidence="4" id="KW-1185">Reference proteome</keyword>
<dbReference type="PANTHER" id="PTHR33463:SF187">
    <property type="entry name" value="AND NB-ARC DOMAIN DISEASE RESISTANCE PROTEIN, PUTATIVE-RELATED"/>
    <property type="match status" value="1"/>
</dbReference>
<dbReference type="EMBL" id="JASCZI010000003">
    <property type="protein sequence ID" value="MED6106086.1"/>
    <property type="molecule type" value="Genomic_DNA"/>
</dbReference>
<gene>
    <name evidence="3" type="ORF">PIB30_001482</name>
</gene>
<accession>A0ABU6Q2J1</accession>
<dbReference type="Gene3D" id="3.80.10.10">
    <property type="entry name" value="Ribonuclease Inhibitor"/>
    <property type="match status" value="2"/>
</dbReference>
<keyword evidence="1" id="KW-0611">Plant defense</keyword>
<evidence type="ECO:0000313" key="4">
    <source>
        <dbReference type="Proteomes" id="UP001341840"/>
    </source>
</evidence>
<evidence type="ECO:0000259" key="2">
    <source>
        <dbReference type="Pfam" id="PF23247"/>
    </source>
</evidence>
<evidence type="ECO:0000256" key="1">
    <source>
        <dbReference type="ARBA" id="ARBA00022821"/>
    </source>
</evidence>
<evidence type="ECO:0000313" key="3">
    <source>
        <dbReference type="EMBL" id="MED6106086.1"/>
    </source>
</evidence>
<proteinExistence type="predicted"/>